<sequence length="33" mass="3965">MFGLFIQLLNLNFSSLIAMLKDLIVFVRLYKFR</sequence>
<accession>A0A2P2NG81</accession>
<keyword evidence="1" id="KW-0472">Membrane</keyword>
<dbReference type="AlphaFoldDB" id="A0A2P2NG81"/>
<organism evidence="2">
    <name type="scientific">Rhizophora mucronata</name>
    <name type="common">Asiatic mangrove</name>
    <dbReference type="NCBI Taxonomy" id="61149"/>
    <lineage>
        <taxon>Eukaryota</taxon>
        <taxon>Viridiplantae</taxon>
        <taxon>Streptophyta</taxon>
        <taxon>Embryophyta</taxon>
        <taxon>Tracheophyta</taxon>
        <taxon>Spermatophyta</taxon>
        <taxon>Magnoliopsida</taxon>
        <taxon>eudicotyledons</taxon>
        <taxon>Gunneridae</taxon>
        <taxon>Pentapetalae</taxon>
        <taxon>rosids</taxon>
        <taxon>fabids</taxon>
        <taxon>Malpighiales</taxon>
        <taxon>Rhizophoraceae</taxon>
        <taxon>Rhizophora</taxon>
    </lineage>
</organism>
<protein>
    <submittedName>
        <fullName evidence="2">Uncharacterized protein</fullName>
    </submittedName>
</protein>
<keyword evidence="1" id="KW-0812">Transmembrane</keyword>
<dbReference type="EMBL" id="GGEC01061001">
    <property type="protein sequence ID" value="MBX41485.1"/>
    <property type="molecule type" value="Transcribed_RNA"/>
</dbReference>
<keyword evidence="1" id="KW-1133">Transmembrane helix</keyword>
<name>A0A2P2NG81_RHIMU</name>
<evidence type="ECO:0000256" key="1">
    <source>
        <dbReference type="SAM" id="Phobius"/>
    </source>
</evidence>
<evidence type="ECO:0000313" key="2">
    <source>
        <dbReference type="EMBL" id="MBX41485.1"/>
    </source>
</evidence>
<proteinExistence type="predicted"/>
<feature type="transmembrane region" description="Helical" evidence="1">
    <location>
        <begin position="12"/>
        <end position="30"/>
    </location>
</feature>
<reference evidence="2" key="1">
    <citation type="submission" date="2018-02" db="EMBL/GenBank/DDBJ databases">
        <title>Rhizophora mucronata_Transcriptome.</title>
        <authorList>
            <person name="Meera S.P."/>
            <person name="Sreeshan A."/>
            <person name="Augustine A."/>
        </authorList>
    </citation>
    <scope>NUCLEOTIDE SEQUENCE</scope>
    <source>
        <tissue evidence="2">Leaf</tissue>
    </source>
</reference>